<sequence>MSSPDDQQLVDVILAEQLHYTNDETAERGGLTPEQAARLWRNLGFPDPGSEMAFGDADVSAVAIVATAMEHQILDEETVFRLTRALGQTMSRLADWQVTILVDQLEADIVRGKSDSRADAALELAQSSVPGFERLMVHVWRRHLAAAAARLTALGENDQALLSTDMTVGFADMTRFTALSNRLDEASLASVVEDFETRCGDLITSAGARVIKTLGDAMLFVHPDPVKATRISLDIITAIGARAKLPDVRVGLATGSVLSRLGDVFGPPVNLAARLSQVARANRVLVDQQTADALGDHFETRALPPRPIKGFGHLSPITVTERRTFRSR</sequence>
<comment type="similarity">
    <text evidence="1">Belongs to the adenylyl cyclase class-3 family.</text>
</comment>
<dbReference type="GO" id="GO:0004016">
    <property type="term" value="F:adenylate cyclase activity"/>
    <property type="evidence" value="ECO:0007669"/>
    <property type="project" value="UniProtKB-ARBA"/>
</dbReference>
<organism evidence="3 4">
    <name type="scientific">Aeromicrobium choanae</name>
    <dbReference type="NCBI Taxonomy" id="1736691"/>
    <lineage>
        <taxon>Bacteria</taxon>
        <taxon>Bacillati</taxon>
        <taxon>Actinomycetota</taxon>
        <taxon>Actinomycetes</taxon>
        <taxon>Propionibacteriales</taxon>
        <taxon>Nocardioidaceae</taxon>
        <taxon>Aeromicrobium</taxon>
    </lineage>
</organism>
<accession>A0A1T4Z321</accession>
<reference evidence="4" key="1">
    <citation type="submission" date="2017-02" db="EMBL/GenBank/DDBJ databases">
        <authorList>
            <person name="Varghese N."/>
            <person name="Submissions S."/>
        </authorList>
    </citation>
    <scope>NUCLEOTIDE SEQUENCE [LARGE SCALE GENOMIC DNA]</scope>
    <source>
        <strain evidence="4">9H-4</strain>
    </source>
</reference>
<dbReference type="InterPro" id="IPR029787">
    <property type="entry name" value="Nucleotide_cyclase"/>
</dbReference>
<dbReference type="InterPro" id="IPR001054">
    <property type="entry name" value="A/G_cyclase"/>
</dbReference>
<dbReference type="EMBL" id="LT796768">
    <property type="protein sequence ID" value="SKB08346.1"/>
    <property type="molecule type" value="Genomic_DNA"/>
</dbReference>
<dbReference type="GO" id="GO:0035556">
    <property type="term" value="P:intracellular signal transduction"/>
    <property type="evidence" value="ECO:0007669"/>
    <property type="project" value="InterPro"/>
</dbReference>
<dbReference type="Proteomes" id="UP000191040">
    <property type="component" value="Chromosome I"/>
</dbReference>
<dbReference type="OrthoDB" id="310836at2"/>
<gene>
    <name evidence="3" type="ORF">SAMN06295964_2127</name>
</gene>
<protein>
    <submittedName>
        <fullName evidence="3">Adenylate cyclase</fullName>
    </submittedName>
</protein>
<dbReference type="PANTHER" id="PTHR43081">
    <property type="entry name" value="ADENYLATE CYCLASE, TERMINAL-DIFFERENTIATION SPECIFIC-RELATED"/>
    <property type="match status" value="1"/>
</dbReference>
<dbReference type="SUPFAM" id="SSF55073">
    <property type="entry name" value="Nucleotide cyclase"/>
    <property type="match status" value="1"/>
</dbReference>
<keyword evidence="4" id="KW-1185">Reference proteome</keyword>
<dbReference type="Pfam" id="PF00211">
    <property type="entry name" value="Guanylate_cyc"/>
    <property type="match status" value="1"/>
</dbReference>
<dbReference type="STRING" id="1736691.SAMN06295964_2127"/>
<dbReference type="PANTHER" id="PTHR43081:SF1">
    <property type="entry name" value="ADENYLATE CYCLASE, TERMINAL-DIFFERENTIATION SPECIFIC"/>
    <property type="match status" value="1"/>
</dbReference>
<dbReference type="RefSeq" id="WP_078700130.1">
    <property type="nucleotide sequence ID" value="NZ_LT796768.1"/>
</dbReference>
<evidence type="ECO:0000313" key="3">
    <source>
        <dbReference type="EMBL" id="SKB08346.1"/>
    </source>
</evidence>
<evidence type="ECO:0000256" key="1">
    <source>
        <dbReference type="ARBA" id="ARBA00005381"/>
    </source>
</evidence>
<dbReference type="InterPro" id="IPR050697">
    <property type="entry name" value="Adenylyl/Guanylyl_Cyclase_3/4"/>
</dbReference>
<dbReference type="CDD" id="cd07302">
    <property type="entry name" value="CHD"/>
    <property type="match status" value="1"/>
</dbReference>
<evidence type="ECO:0000313" key="4">
    <source>
        <dbReference type="Proteomes" id="UP000191040"/>
    </source>
</evidence>
<proteinExistence type="inferred from homology"/>
<evidence type="ECO:0000259" key="2">
    <source>
        <dbReference type="PROSITE" id="PS50125"/>
    </source>
</evidence>
<dbReference type="AlphaFoldDB" id="A0A1T4Z321"/>
<dbReference type="GO" id="GO:0009190">
    <property type="term" value="P:cyclic nucleotide biosynthetic process"/>
    <property type="evidence" value="ECO:0007669"/>
    <property type="project" value="InterPro"/>
</dbReference>
<feature type="domain" description="Guanylate cyclase" evidence="2">
    <location>
        <begin position="167"/>
        <end position="276"/>
    </location>
</feature>
<dbReference type="PROSITE" id="PS50125">
    <property type="entry name" value="GUANYLATE_CYCLASE_2"/>
    <property type="match status" value="1"/>
</dbReference>
<dbReference type="Gene3D" id="3.30.70.1230">
    <property type="entry name" value="Nucleotide cyclase"/>
    <property type="match status" value="1"/>
</dbReference>
<dbReference type="SMART" id="SM00044">
    <property type="entry name" value="CYCc"/>
    <property type="match status" value="1"/>
</dbReference>
<name>A0A1T4Z321_9ACTN</name>